<dbReference type="InterPro" id="IPR018496">
    <property type="entry name" value="PsdUridine_synth_RsuA/RluB_CS"/>
</dbReference>
<dbReference type="SUPFAM" id="SSF55174">
    <property type="entry name" value="Alpha-L RNA-binding motif"/>
    <property type="match status" value="1"/>
</dbReference>
<feature type="compositionally biased region" description="Basic residues" evidence="9">
    <location>
        <begin position="250"/>
        <end position="279"/>
    </location>
</feature>
<comment type="similarity">
    <text evidence="1 8">Belongs to the pseudouridine synthase RsuA family.</text>
</comment>
<dbReference type="CDD" id="cd00165">
    <property type="entry name" value="S4"/>
    <property type="match status" value="1"/>
</dbReference>
<dbReference type="PANTHER" id="PTHR47683">
    <property type="entry name" value="PSEUDOURIDINE SYNTHASE FAMILY PROTEIN-RELATED"/>
    <property type="match status" value="1"/>
</dbReference>
<dbReference type="STRING" id="1255043.TVNIR_1433"/>
<keyword evidence="4 8" id="KW-0413">Isomerase</keyword>
<dbReference type="PANTHER" id="PTHR47683:SF3">
    <property type="entry name" value="RIBOSOMAL LARGE SUBUNIT PSEUDOURIDINE SYNTHASE B"/>
    <property type="match status" value="1"/>
</dbReference>
<dbReference type="GO" id="GO:0160139">
    <property type="term" value="F:23S rRNA pseudouridine(2605) synthase activity"/>
    <property type="evidence" value="ECO:0007669"/>
    <property type="project" value="UniProtKB-EC"/>
</dbReference>
<evidence type="ECO:0000256" key="4">
    <source>
        <dbReference type="ARBA" id="ARBA00023235"/>
    </source>
</evidence>
<dbReference type="InterPro" id="IPR042092">
    <property type="entry name" value="PsdUridine_s_RsuA/RluB/E/F_cat"/>
</dbReference>
<dbReference type="FunFam" id="3.30.70.580:FF:000009">
    <property type="entry name" value="Pseudouridine synthase"/>
    <property type="match status" value="1"/>
</dbReference>
<evidence type="ECO:0000256" key="9">
    <source>
        <dbReference type="SAM" id="MobiDB-lite"/>
    </source>
</evidence>
<dbReference type="GO" id="GO:0000455">
    <property type="term" value="P:enzyme-directed rRNA pseudouridine synthesis"/>
    <property type="evidence" value="ECO:0007669"/>
    <property type="project" value="UniProtKB-ARBA"/>
</dbReference>
<dbReference type="EMBL" id="CP003989">
    <property type="protein sequence ID" value="AGA33103.1"/>
    <property type="molecule type" value="Genomic_DNA"/>
</dbReference>
<dbReference type="SMART" id="SM00363">
    <property type="entry name" value="S4"/>
    <property type="match status" value="1"/>
</dbReference>
<dbReference type="GO" id="GO:0003723">
    <property type="term" value="F:RNA binding"/>
    <property type="evidence" value="ECO:0007669"/>
    <property type="project" value="UniProtKB-KW"/>
</dbReference>
<feature type="domain" description="RNA-binding S4" evidence="10">
    <location>
        <begin position="8"/>
        <end position="65"/>
    </location>
</feature>
<dbReference type="Pfam" id="PF00849">
    <property type="entry name" value="PseudoU_synth_2"/>
    <property type="match status" value="1"/>
</dbReference>
<evidence type="ECO:0000256" key="3">
    <source>
        <dbReference type="ARBA" id="ARBA00022884"/>
    </source>
</evidence>
<keyword evidence="3 7" id="KW-0694">RNA-binding</keyword>
<evidence type="ECO:0000256" key="7">
    <source>
        <dbReference type="PROSITE-ProRule" id="PRU00182"/>
    </source>
</evidence>
<evidence type="ECO:0000256" key="6">
    <source>
        <dbReference type="ARBA" id="ARBA00037383"/>
    </source>
</evidence>
<reference evidence="11" key="1">
    <citation type="submission" date="2015-12" db="EMBL/GenBank/DDBJ databases">
        <authorList>
            <person name="Tikhonova T.V."/>
            <person name="Pavlov A.R."/>
            <person name="Beletsky A.V."/>
            <person name="Mardanov A.V."/>
            <person name="Sorokin D.Y."/>
            <person name="Ravin N.V."/>
            <person name="Popov V.O."/>
        </authorList>
    </citation>
    <scope>NUCLEOTIDE SEQUENCE</scope>
    <source>
        <strain evidence="11">DSM 14787</strain>
    </source>
</reference>
<dbReference type="Gene3D" id="3.30.70.580">
    <property type="entry name" value="Pseudouridine synthase I, catalytic domain, N-terminal subdomain"/>
    <property type="match status" value="1"/>
</dbReference>
<dbReference type="SUPFAM" id="SSF55120">
    <property type="entry name" value="Pseudouridine synthase"/>
    <property type="match status" value="1"/>
</dbReference>
<evidence type="ECO:0000256" key="5">
    <source>
        <dbReference type="ARBA" id="ARBA00036944"/>
    </source>
</evidence>
<keyword evidence="2" id="KW-0698">rRNA processing</keyword>
<dbReference type="Gene3D" id="3.30.70.1560">
    <property type="entry name" value="Alpha-L RNA-binding motif"/>
    <property type="match status" value="1"/>
</dbReference>
<evidence type="ECO:0000256" key="1">
    <source>
        <dbReference type="ARBA" id="ARBA00008348"/>
    </source>
</evidence>
<dbReference type="GO" id="GO:0005829">
    <property type="term" value="C:cytosol"/>
    <property type="evidence" value="ECO:0007669"/>
    <property type="project" value="UniProtKB-ARBA"/>
</dbReference>
<name>L0DVP2_THIND</name>
<dbReference type="EC" id="5.4.99.-" evidence="8"/>
<sequence length="279" mass="30867">MAALEMSERLQKYLAARGLGSRREIEVWIANGEVMVNGRVATLGDQVQAGDEIRVRGRVLRGDERPQRWIAYHKPEGEICSRSDPEGRSSVFSALPRLRDQRWVSVGRLDLNTSGLLLFTTDGDLAHALMHPSQALVREYAVRVLGEVPAETLQGLLAGIELEDGPARFETLVEAGGEGANRWFHVTVSEGRNRLVRRLWEAAGCTVSRLIRIRYGPVALGRGLRVGRFRDLVPEEVAALYEAAGLPRARPAHAHGRPGARGRGAARGKRVRGRPKRNR</sequence>
<dbReference type="AlphaFoldDB" id="L0DVP2"/>
<dbReference type="PROSITE" id="PS01149">
    <property type="entry name" value="PSI_RSU"/>
    <property type="match status" value="1"/>
</dbReference>
<proteinExistence type="inferred from homology"/>
<dbReference type="InterPro" id="IPR036986">
    <property type="entry name" value="S4_RNA-bd_sf"/>
</dbReference>
<dbReference type="NCBIfam" id="NF007976">
    <property type="entry name" value="PRK10700.1"/>
    <property type="match status" value="1"/>
</dbReference>
<dbReference type="eggNOG" id="COG1187">
    <property type="taxonomic scope" value="Bacteria"/>
</dbReference>
<dbReference type="InterPro" id="IPR020094">
    <property type="entry name" value="TruA/RsuA/RluB/E/F_N"/>
</dbReference>
<evidence type="ECO:0000313" key="11">
    <source>
        <dbReference type="EMBL" id="AGA33103.1"/>
    </source>
</evidence>
<evidence type="ECO:0000313" key="12">
    <source>
        <dbReference type="Proteomes" id="UP000010809"/>
    </source>
</evidence>
<dbReference type="Proteomes" id="UP000010809">
    <property type="component" value="Chromosome"/>
</dbReference>
<accession>L0DVP2</accession>
<dbReference type="PATRIC" id="fig|1255043.3.peg.1450"/>
<dbReference type="InterPro" id="IPR000748">
    <property type="entry name" value="PsdUridine_synth_RsuA/RluB/E/F"/>
</dbReference>
<dbReference type="Pfam" id="PF01479">
    <property type="entry name" value="S4"/>
    <property type="match status" value="1"/>
</dbReference>
<dbReference type="FunFam" id="3.10.290.10:FF:000003">
    <property type="entry name" value="Pseudouridine synthase"/>
    <property type="match status" value="1"/>
</dbReference>
<dbReference type="InterPro" id="IPR006145">
    <property type="entry name" value="PsdUridine_synth_RsuA/RluA"/>
</dbReference>
<dbReference type="CDD" id="cd02556">
    <property type="entry name" value="PseudoU_synth_RluB"/>
    <property type="match status" value="1"/>
</dbReference>
<dbReference type="FunFam" id="3.30.70.1560:FF:000001">
    <property type="entry name" value="Pseudouridine synthase"/>
    <property type="match status" value="1"/>
</dbReference>
<dbReference type="InterPro" id="IPR050343">
    <property type="entry name" value="RsuA_PseudoU_synthase"/>
</dbReference>
<feature type="region of interest" description="Disordered" evidence="9">
    <location>
        <begin position="249"/>
        <end position="279"/>
    </location>
</feature>
<keyword evidence="12" id="KW-1185">Reference proteome</keyword>
<dbReference type="InterPro" id="IPR020103">
    <property type="entry name" value="PsdUridine_synth_cat_dom_sf"/>
</dbReference>
<comment type="catalytic activity">
    <reaction evidence="5">
        <text>uridine(2605) in 23S rRNA = pseudouridine(2605) in 23S rRNA</text>
        <dbReference type="Rhea" id="RHEA:42520"/>
        <dbReference type="Rhea" id="RHEA-COMP:10095"/>
        <dbReference type="Rhea" id="RHEA-COMP:10096"/>
        <dbReference type="ChEBI" id="CHEBI:65314"/>
        <dbReference type="ChEBI" id="CHEBI:65315"/>
        <dbReference type="EC" id="5.4.99.22"/>
    </reaction>
</comment>
<evidence type="ECO:0000259" key="10">
    <source>
        <dbReference type="SMART" id="SM00363"/>
    </source>
</evidence>
<organism evidence="11 12">
    <name type="scientific">Thioalkalivibrio nitratireducens (strain DSM 14787 / UNIQEM 213 / ALEN2)</name>
    <dbReference type="NCBI Taxonomy" id="1255043"/>
    <lineage>
        <taxon>Bacteria</taxon>
        <taxon>Pseudomonadati</taxon>
        <taxon>Pseudomonadota</taxon>
        <taxon>Gammaproteobacteria</taxon>
        <taxon>Chromatiales</taxon>
        <taxon>Ectothiorhodospiraceae</taxon>
        <taxon>Thioalkalivibrio</taxon>
    </lineage>
</organism>
<gene>
    <name evidence="11" type="primary">rluB [H]</name>
    <name evidence="11" type="ordered locus">TVNIR_1433</name>
</gene>
<protein>
    <recommendedName>
        <fullName evidence="8">Pseudouridine synthase</fullName>
        <ecNumber evidence="8">5.4.99.-</ecNumber>
    </recommendedName>
</protein>
<dbReference type="PROSITE" id="PS50889">
    <property type="entry name" value="S4"/>
    <property type="match status" value="1"/>
</dbReference>
<keyword evidence="11" id="KW-0456">Lyase</keyword>
<dbReference type="KEGG" id="tni:TVNIR_1433"/>
<dbReference type="HOGENOM" id="CLU_024979_1_1_6"/>
<dbReference type="InterPro" id="IPR002942">
    <property type="entry name" value="S4_RNA-bd"/>
</dbReference>
<dbReference type="NCBIfam" id="TIGR00093">
    <property type="entry name" value="pseudouridine synthase"/>
    <property type="match status" value="1"/>
</dbReference>
<dbReference type="Gene3D" id="3.10.290.10">
    <property type="entry name" value="RNA-binding S4 domain"/>
    <property type="match status" value="1"/>
</dbReference>
<evidence type="ECO:0000256" key="2">
    <source>
        <dbReference type="ARBA" id="ARBA00022552"/>
    </source>
</evidence>
<evidence type="ECO:0000256" key="8">
    <source>
        <dbReference type="RuleBase" id="RU003887"/>
    </source>
</evidence>
<comment type="function">
    <text evidence="6">Responsible for synthesis of pseudouridine from uracil-2605 in 23S ribosomal RNA.</text>
</comment>
<dbReference type="GO" id="GO:0016829">
    <property type="term" value="F:lyase activity"/>
    <property type="evidence" value="ECO:0007669"/>
    <property type="project" value="UniProtKB-KW"/>
</dbReference>